<protein>
    <submittedName>
        <fullName evidence="5">Glycosyl transferase family 2</fullName>
    </submittedName>
</protein>
<evidence type="ECO:0000259" key="4">
    <source>
        <dbReference type="Pfam" id="PF00535"/>
    </source>
</evidence>
<accession>A0A081PLW6</accession>
<keyword evidence="3 5" id="KW-0808">Transferase</keyword>
<comment type="caution">
    <text evidence="5">The sequence shown here is derived from an EMBL/GenBank/DDBJ whole genome shotgun (WGS) entry which is preliminary data.</text>
</comment>
<name>A0A081PLW6_9SPHI</name>
<dbReference type="InterPro" id="IPR001173">
    <property type="entry name" value="Glyco_trans_2-like"/>
</dbReference>
<dbReference type="eggNOG" id="COG1216">
    <property type="taxonomic scope" value="Bacteria"/>
</dbReference>
<dbReference type="PANTHER" id="PTHR43179">
    <property type="entry name" value="RHAMNOSYLTRANSFERASE WBBL"/>
    <property type="match status" value="1"/>
</dbReference>
<gene>
    <name evidence="5" type="ORF">N180_14420</name>
</gene>
<organism evidence="5 6">
    <name type="scientific">Pedobacter antarcticus 4BY</name>
    <dbReference type="NCBI Taxonomy" id="1358423"/>
    <lineage>
        <taxon>Bacteria</taxon>
        <taxon>Pseudomonadati</taxon>
        <taxon>Bacteroidota</taxon>
        <taxon>Sphingobacteriia</taxon>
        <taxon>Sphingobacteriales</taxon>
        <taxon>Sphingobacteriaceae</taxon>
        <taxon>Pedobacter</taxon>
    </lineage>
</organism>
<dbReference type="AlphaFoldDB" id="A0A081PLW6"/>
<comment type="similarity">
    <text evidence="1">Belongs to the glycosyltransferase 2 family.</text>
</comment>
<dbReference type="CDD" id="cd04186">
    <property type="entry name" value="GT_2_like_c"/>
    <property type="match status" value="1"/>
</dbReference>
<sequence length="341" mass="38947">MSEPSVAVVILNWNGKSLLEKFLPGVCRSVYPNLQIVLGDNASTDDSVTYVRENYPLIRIIENDRNYGFAEGYNQILNHVTADYLVLLNSDVEVPENWIEPVIKAMESDLIIAAAQPKIKWQKDKTQFEYAGAAGGFLDRNVFPFCQGRIFDQIEFDLGQYEAEREIFWASGAAFFIKSHYWKLSGGLDPDLFAHMEEIDLCWRLKNMGLKVIYCPQAEVYHVGGATLDAKNPYKAYLNFRNNLMIMQKNLPLAEVPFALFIRMSLDFIAWLQFAAKGEFRFSAAVSKAHFEFLKQLRRTASKRAGTQLPFSRHTGVYPGSIVWAFFIQGLKKFTALKSFR</sequence>
<dbReference type="GO" id="GO:0016757">
    <property type="term" value="F:glycosyltransferase activity"/>
    <property type="evidence" value="ECO:0007669"/>
    <property type="project" value="UniProtKB-KW"/>
</dbReference>
<evidence type="ECO:0000313" key="6">
    <source>
        <dbReference type="Proteomes" id="UP000028007"/>
    </source>
</evidence>
<dbReference type="SUPFAM" id="SSF53448">
    <property type="entry name" value="Nucleotide-diphospho-sugar transferases"/>
    <property type="match status" value="1"/>
</dbReference>
<dbReference type="InterPro" id="IPR029044">
    <property type="entry name" value="Nucleotide-diphossugar_trans"/>
</dbReference>
<evidence type="ECO:0000256" key="3">
    <source>
        <dbReference type="ARBA" id="ARBA00022679"/>
    </source>
</evidence>
<evidence type="ECO:0000256" key="2">
    <source>
        <dbReference type="ARBA" id="ARBA00022676"/>
    </source>
</evidence>
<dbReference type="Pfam" id="PF00535">
    <property type="entry name" value="Glycos_transf_2"/>
    <property type="match status" value="1"/>
</dbReference>
<dbReference type="Gene3D" id="3.90.550.10">
    <property type="entry name" value="Spore Coat Polysaccharide Biosynthesis Protein SpsA, Chain A"/>
    <property type="match status" value="1"/>
</dbReference>
<proteinExistence type="inferred from homology"/>
<dbReference type="Proteomes" id="UP000028007">
    <property type="component" value="Unassembled WGS sequence"/>
</dbReference>
<dbReference type="EMBL" id="JNFF01000006">
    <property type="protein sequence ID" value="KEQ31689.1"/>
    <property type="molecule type" value="Genomic_DNA"/>
</dbReference>
<dbReference type="PANTHER" id="PTHR43179:SF12">
    <property type="entry name" value="GALACTOFURANOSYLTRANSFERASE GLFT2"/>
    <property type="match status" value="1"/>
</dbReference>
<dbReference type="RefSeq" id="WP_037437785.1">
    <property type="nucleotide sequence ID" value="NZ_JNFF01000006.1"/>
</dbReference>
<evidence type="ECO:0000313" key="5">
    <source>
        <dbReference type="EMBL" id="KEQ31689.1"/>
    </source>
</evidence>
<dbReference type="OrthoDB" id="9771846at2"/>
<evidence type="ECO:0000256" key="1">
    <source>
        <dbReference type="ARBA" id="ARBA00006739"/>
    </source>
</evidence>
<reference evidence="5 6" key="1">
    <citation type="journal article" date="1992" name="Int. J. Syst. Bacteriol.">
        <title>Sphingobacterium antarcticus sp. nov. a Psychrotrophic Bacterium from the Soils of Schirmacher Oasis, Antarctica.</title>
        <authorList>
            <person name="Shivaji S."/>
            <person name="Ray M.K."/>
            <person name="Rao N.S."/>
            <person name="Saiserr L."/>
            <person name="Jagannadham M.V."/>
            <person name="Kumar G.S."/>
            <person name="Reddy G."/>
            <person name="Bhargava P.M."/>
        </authorList>
    </citation>
    <scope>NUCLEOTIDE SEQUENCE [LARGE SCALE GENOMIC DNA]</scope>
    <source>
        <strain evidence="5 6">4BY</strain>
    </source>
</reference>
<keyword evidence="2" id="KW-0328">Glycosyltransferase</keyword>
<feature type="domain" description="Glycosyltransferase 2-like" evidence="4">
    <location>
        <begin position="8"/>
        <end position="123"/>
    </location>
</feature>
<keyword evidence="6" id="KW-1185">Reference proteome</keyword>